<dbReference type="PANTHER" id="PTHR35525">
    <property type="entry name" value="BLL6575 PROTEIN"/>
    <property type="match status" value="1"/>
</dbReference>
<dbReference type="Pfam" id="PF07336">
    <property type="entry name" value="ABATE"/>
    <property type="match status" value="1"/>
</dbReference>
<sequence length="172" mass="19450">MIDRPLTGEPLPLDLVNTRWAAEGQVRDLFDEPGALGEWLAEHDLAPAAAEDALAPLRTVRAAIRRFLEDGADDELNLVLEHGRLRLEVSDGVPGERAEVDRDDWLPAWEVARSFLELLRSAPRGRLRRCEGPECVLWFLDTSRNGRRRWCSMAGCGNRAKVKSHYDRARGR</sequence>
<keyword evidence="3" id="KW-1185">Reference proteome</keyword>
<dbReference type="Pfam" id="PF11706">
    <property type="entry name" value="zf-CGNR"/>
    <property type="match status" value="1"/>
</dbReference>
<comment type="caution">
    <text evidence="2">The sequence shown here is derived from an EMBL/GenBank/DDBJ whole genome shotgun (WGS) entry which is preliminary data.</text>
</comment>
<reference evidence="2 3" key="1">
    <citation type="journal article" date="2019" name="Int. J. Syst. Evol. Microbiol.">
        <title>The Global Catalogue of Microorganisms (GCM) 10K type strain sequencing project: providing services to taxonomists for standard genome sequencing and annotation.</title>
        <authorList>
            <consortium name="The Broad Institute Genomics Platform"/>
            <consortium name="The Broad Institute Genome Sequencing Center for Infectious Disease"/>
            <person name="Wu L."/>
            <person name="Ma J."/>
        </authorList>
    </citation>
    <scope>NUCLEOTIDE SEQUENCE [LARGE SCALE GENOMIC DNA]</scope>
    <source>
        <strain evidence="2 3">JCM 9383</strain>
    </source>
</reference>
<dbReference type="InterPro" id="IPR023286">
    <property type="entry name" value="ABATE_dom_sf"/>
</dbReference>
<feature type="domain" description="Zinc finger CGNR" evidence="1">
    <location>
        <begin position="126"/>
        <end position="168"/>
    </location>
</feature>
<protein>
    <submittedName>
        <fullName evidence="2">CGNR zinc finger domain-containing protein</fullName>
    </submittedName>
</protein>
<accession>A0ABN3VEA3</accession>
<dbReference type="Proteomes" id="UP001500979">
    <property type="component" value="Unassembled WGS sequence"/>
</dbReference>
<dbReference type="InterPro" id="IPR021005">
    <property type="entry name" value="Znf_CGNR"/>
</dbReference>
<dbReference type="RefSeq" id="WP_344680846.1">
    <property type="nucleotide sequence ID" value="NZ_BAAAUX010000014.1"/>
</dbReference>
<dbReference type="PANTHER" id="PTHR35525:SF3">
    <property type="entry name" value="BLL6575 PROTEIN"/>
    <property type="match status" value="1"/>
</dbReference>
<evidence type="ECO:0000313" key="3">
    <source>
        <dbReference type="Proteomes" id="UP001500979"/>
    </source>
</evidence>
<evidence type="ECO:0000313" key="2">
    <source>
        <dbReference type="EMBL" id="GAA2796502.1"/>
    </source>
</evidence>
<dbReference type="EMBL" id="BAAAUX010000014">
    <property type="protein sequence ID" value="GAA2796502.1"/>
    <property type="molecule type" value="Genomic_DNA"/>
</dbReference>
<name>A0ABN3VEA3_9PSEU</name>
<dbReference type="Gene3D" id="1.10.3300.10">
    <property type="entry name" value="Jann2411-like domain"/>
    <property type="match status" value="1"/>
</dbReference>
<proteinExistence type="predicted"/>
<organism evidence="2 3">
    <name type="scientific">Saccharopolyspora taberi</name>
    <dbReference type="NCBI Taxonomy" id="60895"/>
    <lineage>
        <taxon>Bacteria</taxon>
        <taxon>Bacillati</taxon>
        <taxon>Actinomycetota</taxon>
        <taxon>Actinomycetes</taxon>
        <taxon>Pseudonocardiales</taxon>
        <taxon>Pseudonocardiaceae</taxon>
        <taxon>Saccharopolyspora</taxon>
    </lineage>
</organism>
<evidence type="ECO:0000259" key="1">
    <source>
        <dbReference type="Pfam" id="PF11706"/>
    </source>
</evidence>
<dbReference type="SUPFAM" id="SSF160904">
    <property type="entry name" value="Jann2411-like"/>
    <property type="match status" value="1"/>
</dbReference>
<gene>
    <name evidence="2" type="ORF">GCM10010470_34540</name>
</gene>
<dbReference type="InterPro" id="IPR010852">
    <property type="entry name" value="ABATE"/>
</dbReference>